<accession>A0A6V8K8Y6</accession>
<feature type="region of interest" description="Disordered" evidence="1">
    <location>
        <begin position="1"/>
        <end position="22"/>
    </location>
</feature>
<reference evidence="2 3" key="2">
    <citation type="submission" date="2020-03" db="EMBL/GenBank/DDBJ databases">
        <authorList>
            <person name="Ichikawa N."/>
            <person name="Kimura A."/>
            <person name="Kitahashi Y."/>
            <person name="Uohara A."/>
        </authorList>
    </citation>
    <scope>NUCLEOTIDE SEQUENCE [LARGE SCALE GENOMIC DNA]</scope>
    <source>
        <strain evidence="2 3">NBRC 108639</strain>
    </source>
</reference>
<dbReference type="RefSeq" id="WP_371872206.1">
    <property type="nucleotide sequence ID" value="NZ_BAABGO010000095.1"/>
</dbReference>
<name>A0A6V8K8Y6_9ACTN</name>
<keyword evidence="3" id="KW-1185">Reference proteome</keyword>
<dbReference type="Proteomes" id="UP000482800">
    <property type="component" value="Unassembled WGS sequence"/>
</dbReference>
<proteinExistence type="predicted"/>
<evidence type="ECO:0000313" key="2">
    <source>
        <dbReference type="EMBL" id="GFJ81672.1"/>
    </source>
</evidence>
<gene>
    <name evidence="2" type="ORF">Phou_058520</name>
</gene>
<reference evidence="2 3" key="1">
    <citation type="submission" date="2020-03" db="EMBL/GenBank/DDBJ databases">
        <title>Whole genome shotgun sequence of Phytohabitans houttuyneae NBRC 108639.</title>
        <authorList>
            <person name="Komaki H."/>
            <person name="Tamura T."/>
        </authorList>
    </citation>
    <scope>NUCLEOTIDE SEQUENCE [LARGE SCALE GENOMIC DNA]</scope>
    <source>
        <strain evidence="2 3">NBRC 108639</strain>
    </source>
</reference>
<comment type="caution">
    <text evidence="2">The sequence shown here is derived from an EMBL/GenBank/DDBJ whole genome shotgun (WGS) entry which is preliminary data.</text>
</comment>
<protein>
    <submittedName>
        <fullName evidence="2">Uncharacterized protein</fullName>
    </submittedName>
</protein>
<dbReference type="NCBIfam" id="NF046112">
    <property type="entry name" value="MSMEG_6209_Nter"/>
    <property type="match status" value="1"/>
</dbReference>
<sequence>MHRTTLPARNRSEHRYAGTHSPQRVGEAIAAVYARFSDARVHTYVPLLAERAVRDLLDAGGSVTPR</sequence>
<evidence type="ECO:0000313" key="3">
    <source>
        <dbReference type="Proteomes" id="UP000482800"/>
    </source>
</evidence>
<dbReference type="Gene3D" id="1.10.8.1060">
    <property type="entry name" value="Corynebacterium glutamicum thioredoxin-dependent arsenate reductase, N-terminal domain"/>
    <property type="match status" value="1"/>
</dbReference>
<dbReference type="EMBL" id="BLPF01000002">
    <property type="protein sequence ID" value="GFJ81672.1"/>
    <property type="molecule type" value="Genomic_DNA"/>
</dbReference>
<organism evidence="2 3">
    <name type="scientific">Phytohabitans houttuyneae</name>
    <dbReference type="NCBI Taxonomy" id="1076126"/>
    <lineage>
        <taxon>Bacteria</taxon>
        <taxon>Bacillati</taxon>
        <taxon>Actinomycetota</taxon>
        <taxon>Actinomycetes</taxon>
        <taxon>Micromonosporales</taxon>
        <taxon>Micromonosporaceae</taxon>
    </lineage>
</organism>
<dbReference type="AlphaFoldDB" id="A0A6V8K8Y6"/>
<evidence type="ECO:0000256" key="1">
    <source>
        <dbReference type="SAM" id="MobiDB-lite"/>
    </source>
</evidence>